<comment type="caution">
    <text evidence="2">The sequence shown here is derived from an EMBL/GenBank/DDBJ whole genome shotgun (WGS) entry which is preliminary data.</text>
</comment>
<proteinExistence type="predicted"/>
<protein>
    <submittedName>
        <fullName evidence="2">Uncharacterized protein</fullName>
    </submittedName>
</protein>
<dbReference type="EMBL" id="JARKIB010000012">
    <property type="protein sequence ID" value="KAJ7773929.1"/>
    <property type="molecule type" value="Genomic_DNA"/>
</dbReference>
<organism evidence="2 3">
    <name type="scientific">Mycena metata</name>
    <dbReference type="NCBI Taxonomy" id="1033252"/>
    <lineage>
        <taxon>Eukaryota</taxon>
        <taxon>Fungi</taxon>
        <taxon>Dikarya</taxon>
        <taxon>Basidiomycota</taxon>
        <taxon>Agaricomycotina</taxon>
        <taxon>Agaricomycetes</taxon>
        <taxon>Agaricomycetidae</taxon>
        <taxon>Agaricales</taxon>
        <taxon>Marasmiineae</taxon>
        <taxon>Mycenaceae</taxon>
        <taxon>Mycena</taxon>
    </lineage>
</organism>
<evidence type="ECO:0000313" key="2">
    <source>
        <dbReference type="EMBL" id="KAJ7773929.1"/>
    </source>
</evidence>
<keyword evidence="3" id="KW-1185">Reference proteome</keyword>
<sequence>MFSAQYIFKPDALLTQRSDVFSLAPLTISRNQPGSFTTREFAAPRTFSACATNPYMFQVGAPRLARPSNDSPGFSPGATDPPHIPSSIRPVLASPRPAIPHTPATTLLNPYVFQASGQPRPRPSSDSLGVLTAAFEPLRISSTTQNPDNSCFASDIATAASTIAVPKPGKARRPKLGDVHQPSALRPAGPARMRSLAWQTPHGIAAMDSRRYLPPKDLAAVKASICRVLAPSSQSNYGAGPLRFT</sequence>
<name>A0AAD7NT23_9AGAR</name>
<reference evidence="2" key="1">
    <citation type="submission" date="2023-03" db="EMBL/GenBank/DDBJ databases">
        <title>Massive genome expansion in bonnet fungi (Mycena s.s.) driven by repeated elements and novel gene families across ecological guilds.</title>
        <authorList>
            <consortium name="Lawrence Berkeley National Laboratory"/>
            <person name="Harder C.B."/>
            <person name="Miyauchi S."/>
            <person name="Viragh M."/>
            <person name="Kuo A."/>
            <person name="Thoen E."/>
            <person name="Andreopoulos B."/>
            <person name="Lu D."/>
            <person name="Skrede I."/>
            <person name="Drula E."/>
            <person name="Henrissat B."/>
            <person name="Morin E."/>
            <person name="Kohler A."/>
            <person name="Barry K."/>
            <person name="LaButti K."/>
            <person name="Morin E."/>
            <person name="Salamov A."/>
            <person name="Lipzen A."/>
            <person name="Mereny Z."/>
            <person name="Hegedus B."/>
            <person name="Baldrian P."/>
            <person name="Stursova M."/>
            <person name="Weitz H."/>
            <person name="Taylor A."/>
            <person name="Grigoriev I.V."/>
            <person name="Nagy L.G."/>
            <person name="Martin F."/>
            <person name="Kauserud H."/>
        </authorList>
    </citation>
    <scope>NUCLEOTIDE SEQUENCE</scope>
    <source>
        <strain evidence="2">CBHHK182m</strain>
    </source>
</reference>
<feature type="region of interest" description="Disordered" evidence="1">
    <location>
        <begin position="62"/>
        <end position="104"/>
    </location>
</feature>
<gene>
    <name evidence="2" type="ORF">B0H16DRAFT_1880435</name>
</gene>
<feature type="region of interest" description="Disordered" evidence="1">
    <location>
        <begin position="167"/>
        <end position="188"/>
    </location>
</feature>
<dbReference type="AlphaFoldDB" id="A0AAD7NT23"/>
<accession>A0AAD7NT23</accession>
<dbReference type="Proteomes" id="UP001215598">
    <property type="component" value="Unassembled WGS sequence"/>
</dbReference>
<evidence type="ECO:0000256" key="1">
    <source>
        <dbReference type="SAM" id="MobiDB-lite"/>
    </source>
</evidence>
<evidence type="ECO:0000313" key="3">
    <source>
        <dbReference type="Proteomes" id="UP001215598"/>
    </source>
</evidence>